<dbReference type="EMBL" id="JAATNW010000009">
    <property type="protein sequence ID" value="NMH61398.1"/>
    <property type="molecule type" value="Genomic_DNA"/>
</dbReference>
<dbReference type="Proteomes" id="UP000709336">
    <property type="component" value="Unassembled WGS sequence"/>
</dbReference>
<evidence type="ECO:0008006" key="4">
    <source>
        <dbReference type="Google" id="ProtNLM"/>
    </source>
</evidence>
<evidence type="ECO:0000256" key="1">
    <source>
        <dbReference type="SAM" id="Phobius"/>
    </source>
</evidence>
<keyword evidence="1" id="KW-1133">Transmembrane helix</keyword>
<reference evidence="2 3" key="1">
    <citation type="submission" date="2020-03" db="EMBL/GenBank/DDBJ databases">
        <title>Alteromonas ponticola sp. nov., isolated from seawater.</title>
        <authorList>
            <person name="Yoon J.-H."/>
            <person name="Kim Y.-O."/>
        </authorList>
    </citation>
    <scope>NUCLEOTIDE SEQUENCE [LARGE SCALE GENOMIC DNA]</scope>
    <source>
        <strain evidence="2 3">MYP5</strain>
    </source>
</reference>
<keyword evidence="1" id="KW-0472">Membrane</keyword>
<organism evidence="2 3">
    <name type="scientific">Alteromonas ponticola</name>
    <dbReference type="NCBI Taxonomy" id="2720613"/>
    <lineage>
        <taxon>Bacteria</taxon>
        <taxon>Pseudomonadati</taxon>
        <taxon>Pseudomonadota</taxon>
        <taxon>Gammaproteobacteria</taxon>
        <taxon>Alteromonadales</taxon>
        <taxon>Alteromonadaceae</taxon>
        <taxon>Alteromonas/Salinimonas group</taxon>
        <taxon>Alteromonas</taxon>
    </lineage>
</organism>
<evidence type="ECO:0000313" key="2">
    <source>
        <dbReference type="EMBL" id="NMH61398.1"/>
    </source>
</evidence>
<evidence type="ECO:0000313" key="3">
    <source>
        <dbReference type="Proteomes" id="UP000709336"/>
    </source>
</evidence>
<feature type="transmembrane region" description="Helical" evidence="1">
    <location>
        <begin position="135"/>
        <end position="155"/>
    </location>
</feature>
<comment type="caution">
    <text evidence="2">The sequence shown here is derived from an EMBL/GenBank/DDBJ whole genome shotgun (WGS) entry which is preliminary data.</text>
</comment>
<keyword evidence="3" id="KW-1185">Reference proteome</keyword>
<protein>
    <recommendedName>
        <fullName evidence="4">DUF4129 domain-containing protein</fullName>
    </recommendedName>
</protein>
<dbReference type="RefSeq" id="WP_169211963.1">
    <property type="nucleotide sequence ID" value="NZ_JAATNW010000009.1"/>
</dbReference>
<gene>
    <name evidence="2" type="ORF">HCJ96_15320</name>
</gene>
<sequence>MNNTFLATISWRRLGLLAATAFCILQAAVIGGQSIGAWVLHHQANDKVYERILLDSFYLDIGNDALSTSVNEKDVLNYINNLNADLHNNNLPVRVISIQGVENTDALAVTFNSLLTKSFSSSEQSVTIRLANLPLTHYLTFSPTSLLFAMLLGLISYRSKRQEKNTTVAKKVNKPLTPKLIINLEDKLLINSVDNKTVNLQNKPFCFYAALVQYCIQHPDTPLSHHQDIPSELTALCNKVFGRLIELGHTKRKRPDFNANLEKTLSEIRSALDELFCDQPAVKEKYYPPRAQGEGSRSKQHSFALRNLKATDIEITHT</sequence>
<proteinExistence type="predicted"/>
<keyword evidence="1" id="KW-0812">Transmembrane</keyword>
<name>A0ABX1R4P7_9ALTE</name>
<accession>A0ABX1R4P7</accession>